<accession>A0AA97I884</accession>
<sequence length="157" mass="18224">MGIRYYAYPLAPEFVERAYEEPLAFLAADPLADAWFLSDDERPEMLYLDTCWHELQSLTWPDRTRRPRPAYRLFEGRVTHTPTGWIPWTRVLDPDEVDDIARDLVLIDEDDVDDAWDVIAGQPFSGDKAYVMHHLAAARAFLIRQQRAGWGLVYLIG</sequence>
<evidence type="ECO:0000313" key="1">
    <source>
        <dbReference type="EMBL" id="WOF24407.1"/>
    </source>
</evidence>
<dbReference type="RefSeq" id="WP_317140879.1">
    <property type="nucleotide sequence ID" value="NZ_CP118157.1"/>
</dbReference>
<dbReference type="Gene3D" id="3.40.1760.10">
    <property type="entry name" value="YfbM-like super family"/>
    <property type="match status" value="1"/>
</dbReference>
<organism evidence="1 2">
    <name type="scientific">Microbacterium betulae</name>
    <dbReference type="NCBI Taxonomy" id="2981139"/>
    <lineage>
        <taxon>Bacteria</taxon>
        <taxon>Bacillati</taxon>
        <taxon>Actinomycetota</taxon>
        <taxon>Actinomycetes</taxon>
        <taxon>Micrococcales</taxon>
        <taxon>Microbacteriaceae</taxon>
        <taxon>Microbacterium</taxon>
    </lineage>
</organism>
<dbReference type="AlphaFoldDB" id="A0AA97I884"/>
<keyword evidence="2" id="KW-1185">Reference proteome</keyword>
<protein>
    <recommendedName>
        <fullName evidence="3">DUF1877 domain-containing protein</fullName>
    </recommendedName>
</protein>
<dbReference type="KEGG" id="mbet:N8K70_07000"/>
<evidence type="ECO:0008006" key="3">
    <source>
        <dbReference type="Google" id="ProtNLM"/>
    </source>
</evidence>
<name>A0AA97I884_9MICO</name>
<gene>
    <name evidence="1" type="ORF">N8K70_07000</name>
</gene>
<proteinExistence type="predicted"/>
<reference evidence="1 2" key="1">
    <citation type="submission" date="2023-02" db="EMBL/GenBank/DDBJ databases">
        <title>Microbacterium betulae sp. nov., isolated from birch wood.</title>
        <authorList>
            <person name="Pasciak M."/>
            <person name="Pawlik K.J."/>
            <person name="Martynowski D."/>
            <person name="Laczmanski L."/>
            <person name="Ciekot J."/>
            <person name="Szponar B."/>
            <person name="Wojcik-Fatla A."/>
            <person name="Mackiewicz B."/>
            <person name="Farian E."/>
            <person name="Cholewa G."/>
            <person name="Cholewa A."/>
            <person name="Dutkiewicz J."/>
        </authorList>
    </citation>
    <scope>NUCLEOTIDE SEQUENCE [LARGE SCALE GENOMIC DNA]</scope>
    <source>
        <strain evidence="1 2">AB</strain>
    </source>
</reference>
<evidence type="ECO:0000313" key="2">
    <source>
        <dbReference type="Proteomes" id="UP001305498"/>
    </source>
</evidence>
<dbReference type="InterPro" id="IPR035944">
    <property type="entry name" value="YfbM-like_sf"/>
</dbReference>
<dbReference type="Proteomes" id="UP001305498">
    <property type="component" value="Chromosome"/>
</dbReference>
<dbReference type="EMBL" id="CP118157">
    <property type="protein sequence ID" value="WOF24407.1"/>
    <property type="molecule type" value="Genomic_DNA"/>
</dbReference>